<dbReference type="AlphaFoldDB" id="A0A2Z2HKM0"/>
<proteinExistence type="predicted"/>
<reference evidence="2 3" key="1">
    <citation type="journal article" date="2017" name="Environ. Microbiol.">
        <title>Genome and epigenome of a novel marine Thaumarchaeota strain suggest viral infection, phosphorothioation DNA modification and multiple restriction systems.</title>
        <authorList>
            <person name="Ahlgren N.A."/>
            <person name="Chen Y."/>
            <person name="Needham D.M."/>
            <person name="Parada A.E."/>
            <person name="Sachdeva R."/>
            <person name="Trinh V."/>
            <person name="Chen T."/>
            <person name="Fuhrman J.A."/>
        </authorList>
    </citation>
    <scope>NUCLEOTIDE SEQUENCE [LARGE SCALE GENOMIC DNA]</scope>
    <source>
        <strain evidence="2 3">SPOT01</strain>
    </source>
</reference>
<evidence type="ECO:0000256" key="1">
    <source>
        <dbReference type="SAM" id="MobiDB-lite"/>
    </source>
</evidence>
<evidence type="ECO:0000313" key="2">
    <source>
        <dbReference type="EMBL" id="ARS64581.1"/>
    </source>
</evidence>
<dbReference type="SUPFAM" id="SSF82919">
    <property type="entry name" value="Zn-finger domain of Sec23/24"/>
    <property type="match status" value="1"/>
</dbReference>
<sequence length="100" mass="11870">MNCVKLSDSDTVIQIEVEIQKIMPLLCKDCNGRRFPIAFPDQRDALWLCEKCKNFVNIKDEFVREWTKEEMEENKTKLENFQKDVTTEKTPEKKRRSGVN</sequence>
<organism evidence="2 3">
    <name type="scientific">Candidatus Nitrosomarinus catalinensis</name>
    <dbReference type="NCBI Taxonomy" id="1898749"/>
    <lineage>
        <taxon>Archaea</taxon>
        <taxon>Nitrososphaerota</taxon>
        <taxon>Nitrososphaeria</taxon>
        <taxon>Nitrosopumilales</taxon>
        <taxon>Nitrosopumilaceae</taxon>
        <taxon>Candidatus Nitrosomarinus</taxon>
    </lineage>
</organism>
<protein>
    <submittedName>
        <fullName evidence="2">Uncharacterized protein</fullName>
    </submittedName>
</protein>
<feature type="region of interest" description="Disordered" evidence="1">
    <location>
        <begin position="71"/>
        <end position="100"/>
    </location>
</feature>
<dbReference type="EMBL" id="CP021324">
    <property type="protein sequence ID" value="ARS64581.1"/>
    <property type="molecule type" value="Genomic_DNA"/>
</dbReference>
<dbReference type="GeneID" id="32901422"/>
<dbReference type="KEGG" id="nct:NMSP_0962"/>
<name>A0A2Z2HKM0_9ARCH</name>
<accession>A0A2Z2HKM0</accession>
<evidence type="ECO:0000313" key="3">
    <source>
        <dbReference type="Proteomes" id="UP000249949"/>
    </source>
</evidence>
<dbReference type="GO" id="GO:0008270">
    <property type="term" value="F:zinc ion binding"/>
    <property type="evidence" value="ECO:0007669"/>
    <property type="project" value="InterPro"/>
</dbReference>
<keyword evidence="3" id="KW-1185">Reference proteome</keyword>
<feature type="compositionally biased region" description="Basic and acidic residues" evidence="1">
    <location>
        <begin position="71"/>
        <end position="91"/>
    </location>
</feature>
<dbReference type="GO" id="GO:0030127">
    <property type="term" value="C:COPII vesicle coat"/>
    <property type="evidence" value="ECO:0007669"/>
    <property type="project" value="InterPro"/>
</dbReference>
<dbReference type="RefSeq" id="WP_086907661.1">
    <property type="nucleotide sequence ID" value="NZ_CP021324.1"/>
</dbReference>
<dbReference type="Proteomes" id="UP000249949">
    <property type="component" value="Chromosome"/>
</dbReference>
<gene>
    <name evidence="2" type="ORF">NMSP_0962</name>
</gene>
<dbReference type="InterPro" id="IPR036174">
    <property type="entry name" value="Znf_Sec23_Sec24_sf"/>
</dbReference>
<dbReference type="OrthoDB" id="1623at2157"/>
<dbReference type="GO" id="GO:0006886">
    <property type="term" value="P:intracellular protein transport"/>
    <property type="evidence" value="ECO:0007669"/>
    <property type="project" value="InterPro"/>
</dbReference>
<dbReference type="GO" id="GO:0006888">
    <property type="term" value="P:endoplasmic reticulum to Golgi vesicle-mediated transport"/>
    <property type="evidence" value="ECO:0007669"/>
    <property type="project" value="InterPro"/>
</dbReference>